<gene>
    <name evidence="1" type="ORF">T03_17505</name>
</gene>
<dbReference type="EMBL" id="JYDI01000001">
    <property type="protein sequence ID" value="KRY61593.1"/>
    <property type="molecule type" value="Genomic_DNA"/>
</dbReference>
<keyword evidence="2" id="KW-1185">Reference proteome</keyword>
<proteinExistence type="predicted"/>
<dbReference type="Proteomes" id="UP000054653">
    <property type="component" value="Unassembled WGS sequence"/>
</dbReference>
<reference evidence="1 2" key="1">
    <citation type="submission" date="2015-01" db="EMBL/GenBank/DDBJ databases">
        <title>Evolution of Trichinella species and genotypes.</title>
        <authorList>
            <person name="Korhonen P.K."/>
            <person name="Edoardo P."/>
            <person name="Giuseppe L.R."/>
            <person name="Gasser R.B."/>
        </authorList>
    </citation>
    <scope>NUCLEOTIDE SEQUENCE [LARGE SCALE GENOMIC DNA]</scope>
    <source>
        <strain evidence="1">ISS120</strain>
    </source>
</reference>
<dbReference type="AlphaFoldDB" id="A0A0V1DIZ1"/>
<evidence type="ECO:0000313" key="2">
    <source>
        <dbReference type="Proteomes" id="UP000054653"/>
    </source>
</evidence>
<accession>A0A0V1DIZ1</accession>
<comment type="caution">
    <text evidence="1">The sequence shown here is derived from an EMBL/GenBank/DDBJ whole genome shotgun (WGS) entry which is preliminary data.</text>
</comment>
<name>A0A0V1DIZ1_TRIBR</name>
<organism evidence="1 2">
    <name type="scientific">Trichinella britovi</name>
    <name type="common">Parasitic roundworm</name>
    <dbReference type="NCBI Taxonomy" id="45882"/>
    <lineage>
        <taxon>Eukaryota</taxon>
        <taxon>Metazoa</taxon>
        <taxon>Ecdysozoa</taxon>
        <taxon>Nematoda</taxon>
        <taxon>Enoplea</taxon>
        <taxon>Dorylaimia</taxon>
        <taxon>Trichinellida</taxon>
        <taxon>Trichinellidae</taxon>
        <taxon>Trichinella</taxon>
    </lineage>
</organism>
<protein>
    <submittedName>
        <fullName evidence="1">Uncharacterized protein</fullName>
    </submittedName>
</protein>
<evidence type="ECO:0000313" key="1">
    <source>
        <dbReference type="EMBL" id="KRY61593.1"/>
    </source>
</evidence>
<sequence length="53" mass="5905">MEQISGEINASWSYFSLYFFASASKSDDDGVILTKDSARCFADAQFDELLLLS</sequence>